<feature type="region of interest" description="Disordered" evidence="8">
    <location>
        <begin position="159"/>
        <end position="185"/>
    </location>
</feature>
<dbReference type="Proteomes" id="UP000574067">
    <property type="component" value="Unassembled WGS sequence"/>
</dbReference>
<dbReference type="PANTHER" id="PTHR33778:SF1">
    <property type="entry name" value="MAGNESIUM TRANSPORTER YHID-RELATED"/>
    <property type="match status" value="1"/>
</dbReference>
<dbReference type="AlphaFoldDB" id="A0A848FGW3"/>
<dbReference type="EMBL" id="JABBFW010000019">
    <property type="protein sequence ID" value="NML17539.1"/>
    <property type="molecule type" value="Genomic_DNA"/>
</dbReference>
<feature type="transmembrane region" description="Helical" evidence="7">
    <location>
        <begin position="53"/>
        <end position="71"/>
    </location>
</feature>
<keyword evidence="6 7" id="KW-0472">Membrane</keyword>
<keyword evidence="3" id="KW-1003">Cell membrane</keyword>
<proteinExistence type="inferred from homology"/>
<evidence type="ECO:0000256" key="7">
    <source>
        <dbReference type="RuleBase" id="RU365041"/>
    </source>
</evidence>
<evidence type="ECO:0000256" key="4">
    <source>
        <dbReference type="ARBA" id="ARBA00022692"/>
    </source>
</evidence>
<comment type="caution">
    <text evidence="10">The sequence shown here is derived from an EMBL/GenBank/DDBJ whole genome shotgun (WGS) entry which is preliminary data.</text>
</comment>
<dbReference type="PANTHER" id="PTHR33778">
    <property type="entry name" value="PROTEIN MGTC"/>
    <property type="match status" value="1"/>
</dbReference>
<comment type="similarity">
    <text evidence="2 7">Belongs to the MgtC/SapB family.</text>
</comment>
<evidence type="ECO:0000313" key="10">
    <source>
        <dbReference type="EMBL" id="NML17539.1"/>
    </source>
</evidence>
<dbReference type="InterPro" id="IPR003416">
    <property type="entry name" value="MgtC/SapB/SrpB/YhiD_fam"/>
</dbReference>
<name>A0A848FGW3_9BURK</name>
<evidence type="ECO:0000256" key="1">
    <source>
        <dbReference type="ARBA" id="ARBA00004651"/>
    </source>
</evidence>
<comment type="subcellular location">
    <subcellularLocation>
        <location evidence="7">Cell inner membrane</location>
        <topology evidence="7">Multi-pass membrane protein</topology>
    </subcellularLocation>
    <subcellularLocation>
        <location evidence="1">Cell membrane</location>
        <topology evidence="1">Multi-pass membrane protein</topology>
    </subcellularLocation>
</comment>
<reference evidence="10 11" key="1">
    <citation type="submission" date="2020-04" db="EMBL/GenBank/DDBJ databases">
        <title>Azohydromonas sp. isolated from soil.</title>
        <authorList>
            <person name="Dahal R.H."/>
        </authorList>
    </citation>
    <scope>NUCLEOTIDE SEQUENCE [LARGE SCALE GENOMIC DNA]</scope>
    <source>
        <strain evidence="10 11">G-1-1-14</strain>
    </source>
</reference>
<keyword evidence="4 7" id="KW-0812">Transmembrane</keyword>
<feature type="domain" description="MgtC/SapB/SrpB/YhiD N-terminal" evidence="9">
    <location>
        <begin position="30"/>
        <end position="154"/>
    </location>
</feature>
<evidence type="ECO:0000259" key="9">
    <source>
        <dbReference type="Pfam" id="PF02308"/>
    </source>
</evidence>
<sequence length="185" mass="19647">MSWAQVLKTIESEFVDLSDVEQLTRACTRLTVAILLGAAIGWERERRRSAAGLRTHMLVALGAALFVLAPAQAGLEEDGLSRVLQGVISGIGFLGAGAVLKLSEQGEIRGLTTAASIWATAAIGVAVGQGREATALLATLIVLAILVVLAQLERRMHHFKSPGTQPEDDDTPRRRRRAGDAADES</sequence>
<organism evidence="10 11">
    <name type="scientific">Azohydromonas caseinilytica</name>
    <dbReference type="NCBI Taxonomy" id="2728836"/>
    <lineage>
        <taxon>Bacteria</taxon>
        <taxon>Pseudomonadati</taxon>
        <taxon>Pseudomonadota</taxon>
        <taxon>Betaproteobacteria</taxon>
        <taxon>Burkholderiales</taxon>
        <taxon>Sphaerotilaceae</taxon>
        <taxon>Azohydromonas</taxon>
    </lineage>
</organism>
<feature type="transmembrane region" description="Helical" evidence="7">
    <location>
        <begin position="133"/>
        <end position="152"/>
    </location>
</feature>
<accession>A0A848FGW3</accession>
<evidence type="ECO:0000313" key="11">
    <source>
        <dbReference type="Proteomes" id="UP000574067"/>
    </source>
</evidence>
<dbReference type="PRINTS" id="PR01837">
    <property type="entry name" value="MGTCSAPBPROT"/>
</dbReference>
<evidence type="ECO:0000256" key="5">
    <source>
        <dbReference type="ARBA" id="ARBA00022989"/>
    </source>
</evidence>
<dbReference type="InterPro" id="IPR049177">
    <property type="entry name" value="MgtC_SapB_SrpB_YhiD_N"/>
</dbReference>
<gene>
    <name evidence="10" type="ORF">HHL10_21455</name>
</gene>
<protein>
    <recommendedName>
        <fullName evidence="7">Protein MgtC</fullName>
    </recommendedName>
</protein>
<dbReference type="Pfam" id="PF02308">
    <property type="entry name" value="MgtC"/>
    <property type="match status" value="1"/>
</dbReference>
<keyword evidence="7" id="KW-0997">Cell inner membrane</keyword>
<feature type="transmembrane region" description="Helical" evidence="7">
    <location>
        <begin position="110"/>
        <end position="127"/>
    </location>
</feature>
<keyword evidence="11" id="KW-1185">Reference proteome</keyword>
<keyword evidence="5 7" id="KW-1133">Transmembrane helix</keyword>
<evidence type="ECO:0000256" key="2">
    <source>
        <dbReference type="ARBA" id="ARBA00009298"/>
    </source>
</evidence>
<feature type="transmembrane region" description="Helical" evidence="7">
    <location>
        <begin position="83"/>
        <end position="103"/>
    </location>
</feature>
<evidence type="ECO:0000256" key="3">
    <source>
        <dbReference type="ARBA" id="ARBA00022475"/>
    </source>
</evidence>
<evidence type="ECO:0000256" key="8">
    <source>
        <dbReference type="SAM" id="MobiDB-lite"/>
    </source>
</evidence>
<dbReference type="GO" id="GO:0005886">
    <property type="term" value="C:plasma membrane"/>
    <property type="evidence" value="ECO:0007669"/>
    <property type="project" value="UniProtKB-SubCell"/>
</dbReference>
<evidence type="ECO:0000256" key="6">
    <source>
        <dbReference type="ARBA" id="ARBA00023136"/>
    </source>
</evidence>
<dbReference type="RefSeq" id="WP_169162442.1">
    <property type="nucleotide sequence ID" value="NZ_JABBFW010000019.1"/>
</dbReference>